<protein>
    <submittedName>
        <fullName evidence="2">Uncharacterized protein LOC106113183</fullName>
    </submittedName>
</protein>
<reference evidence="2" key="1">
    <citation type="submission" date="2025-08" db="UniProtKB">
        <authorList>
            <consortium name="RefSeq"/>
        </authorList>
    </citation>
    <scope>IDENTIFICATION</scope>
</reference>
<dbReference type="InterPro" id="IPR005312">
    <property type="entry name" value="DUF1759"/>
</dbReference>
<dbReference type="InterPro" id="IPR043502">
    <property type="entry name" value="DNA/RNA_pol_sf"/>
</dbReference>
<dbReference type="Proteomes" id="UP000694872">
    <property type="component" value="Unplaced"/>
</dbReference>
<feature type="non-terminal residue" evidence="2">
    <location>
        <position position="885"/>
    </location>
</feature>
<name>A0AAJ6YYC3_PAPXU</name>
<evidence type="ECO:0000313" key="2">
    <source>
        <dbReference type="RefSeq" id="XP_013161370.1"/>
    </source>
</evidence>
<dbReference type="RefSeq" id="XP_013161370.1">
    <property type="nucleotide sequence ID" value="XM_013305916.1"/>
</dbReference>
<evidence type="ECO:0000256" key="1">
    <source>
        <dbReference type="SAM" id="Coils"/>
    </source>
</evidence>
<dbReference type="GO" id="GO:0071897">
    <property type="term" value="P:DNA biosynthetic process"/>
    <property type="evidence" value="ECO:0007669"/>
    <property type="project" value="UniProtKB-ARBA"/>
</dbReference>
<feature type="coiled-coil region" evidence="1">
    <location>
        <begin position="55"/>
        <end position="115"/>
    </location>
</feature>
<proteinExistence type="predicted"/>
<sequence length="885" mass="101217">MTEEMNKQSLRDLITRRTSAKGQITKFKNYLNSIAGLIELNNVQLTELDLKLTKFEALSMKVDDLQSEIEVLNYENISAEIEERDKIEQDIIMNIAKAKTLVEKFSKKLECEKRRNSGHNASCCIDDPNHPHELGLKLPQIQIAKFDGAYFRWLEFRDTFENLIHKNDRISDIHKFHYLVSYLQGDAARIISNLEVSTNNYAEAWKIICNRYDNKRILINHHLTSLFNIKQLPRESERSLRFLVDHVTKNLRALTSLGQPTDKWDVLIIFMLSSKLDINTLSKWEEYRNNLEGDVPTLEQFYKFMIDRADVLESLNRNNRSDVTGVSKMTSGPVRSMSNNNYIQRTGQNQNNVVKSFASTSNNYNKNPNTTFICIICNERHRIYDCPTFKAKGVDERMMDVTKYKLCVNCLRQGHPESECRMGPCRERGCSKRHNSLLHRPSSSSSHLALIDEQDGNEVIVNYSNQNTNQVLLSTAIIEVSNPVDHQKVKVRALLDCGSQSSFISESLKTRLSLKSRHIDTLKVIGIGNTSSMNVIESCDIQLKATNSNFSAMLSCFVLNELTGRLPKTPVDVESIKLPENIQLADPLFYQPAPIDVLIGADLFWDILGNEQRSLGPNNPKLRSSQLGWIISGPINSAVSSKRIHCNHAIVSSSQNENIEQLVSKFWELEEVPKRSSVSEDECECERHFLANTIRDEEGRFCVKLPLKESVDCLGDSYNRAKKRFINLEKRFKRNPNLKSEYTKFLREYAELGHLSVSSYNSSPVPLPAYYLCHHAVIRQESESTKLRVVFDGSASSTSGYSLNDILMVGPNVQDTLFSILIRARQYKYLLTGDVEKMYRQVLVNESDRNLQLILWREDESRPIQTLVLNTLTYGTASASYLSTR</sequence>
<dbReference type="Pfam" id="PF03564">
    <property type="entry name" value="DUF1759"/>
    <property type="match status" value="1"/>
</dbReference>
<organism evidence="2">
    <name type="scientific">Papilio xuthus</name>
    <name type="common">Asian swallowtail butterfly</name>
    <dbReference type="NCBI Taxonomy" id="66420"/>
    <lineage>
        <taxon>Eukaryota</taxon>
        <taxon>Metazoa</taxon>
        <taxon>Ecdysozoa</taxon>
        <taxon>Arthropoda</taxon>
        <taxon>Hexapoda</taxon>
        <taxon>Insecta</taxon>
        <taxon>Pterygota</taxon>
        <taxon>Neoptera</taxon>
        <taxon>Endopterygota</taxon>
        <taxon>Lepidoptera</taxon>
        <taxon>Glossata</taxon>
        <taxon>Ditrysia</taxon>
        <taxon>Papilionoidea</taxon>
        <taxon>Papilionidae</taxon>
        <taxon>Papilioninae</taxon>
        <taxon>Papilio</taxon>
    </lineage>
</organism>
<dbReference type="KEGG" id="pxu:106113183"/>
<dbReference type="CDD" id="cd00303">
    <property type="entry name" value="retropepsin_like"/>
    <property type="match status" value="1"/>
</dbReference>
<accession>A0AAJ6YYC3</accession>
<dbReference type="Gene3D" id="2.40.70.10">
    <property type="entry name" value="Acid Proteases"/>
    <property type="match status" value="1"/>
</dbReference>
<dbReference type="AlphaFoldDB" id="A0AAJ6YYC3"/>
<dbReference type="InterPro" id="IPR021109">
    <property type="entry name" value="Peptidase_aspartic_dom_sf"/>
</dbReference>
<dbReference type="SUPFAM" id="SSF56672">
    <property type="entry name" value="DNA/RNA polymerases"/>
    <property type="match status" value="1"/>
</dbReference>
<dbReference type="PANTHER" id="PTHR47331">
    <property type="entry name" value="PHD-TYPE DOMAIN-CONTAINING PROTEIN"/>
    <property type="match status" value="1"/>
</dbReference>
<gene>
    <name evidence="2" type="primary">LOC106113183</name>
</gene>
<dbReference type="GeneID" id="106113183"/>
<keyword evidence="1" id="KW-0175">Coiled coil</keyword>